<feature type="signal peptide" evidence="1">
    <location>
        <begin position="1"/>
        <end position="26"/>
    </location>
</feature>
<evidence type="ECO:0000313" key="3">
    <source>
        <dbReference type="Proteomes" id="UP001597059"/>
    </source>
</evidence>
<protein>
    <submittedName>
        <fullName evidence="2">DUF411 domain-containing protein</fullName>
    </submittedName>
</protein>
<name>A0ABW4B0X3_9GAMM</name>
<evidence type="ECO:0000256" key="1">
    <source>
        <dbReference type="SAM" id="SignalP"/>
    </source>
</evidence>
<keyword evidence="3" id="KW-1185">Reference proteome</keyword>
<proteinExistence type="predicted"/>
<evidence type="ECO:0000313" key="2">
    <source>
        <dbReference type="EMBL" id="MFD1383859.1"/>
    </source>
</evidence>
<feature type="chain" id="PRO_5046165339" evidence="1">
    <location>
        <begin position="27"/>
        <end position="167"/>
    </location>
</feature>
<comment type="caution">
    <text evidence="2">The sequence shown here is derived from an EMBL/GenBank/DDBJ whole genome shotgun (WGS) entry which is preliminary data.</text>
</comment>
<dbReference type="EMBL" id="JBHTMN010000011">
    <property type="protein sequence ID" value="MFD1383859.1"/>
    <property type="molecule type" value="Genomic_DNA"/>
</dbReference>
<dbReference type="InterPro" id="IPR007332">
    <property type="entry name" value="DUF411"/>
</dbReference>
<sequence length="167" mass="17922">MKSMTSLAFVAVVTLQGSLFTGSVHATDSSEVFTKGEMLLVHKSPTCGCCSGWVEHMQMHGAQTKVSHPANLNLLKSELGIPGNARSCHTAVSKDGYVFEGHIPAKFIQQYLANPTPKTKGLVVPAMPVGSPGMEYNGQFMPYAVHLLHDDGSLSEYANVMSPEDQV</sequence>
<gene>
    <name evidence="2" type="ORF">ACFQ45_10790</name>
</gene>
<reference evidence="3" key="1">
    <citation type="journal article" date="2019" name="Int. J. Syst. Evol. Microbiol.">
        <title>The Global Catalogue of Microorganisms (GCM) 10K type strain sequencing project: providing services to taxonomists for standard genome sequencing and annotation.</title>
        <authorList>
            <consortium name="The Broad Institute Genomics Platform"/>
            <consortium name="The Broad Institute Genome Sequencing Center for Infectious Disease"/>
            <person name="Wu L."/>
            <person name="Ma J."/>
        </authorList>
    </citation>
    <scope>NUCLEOTIDE SEQUENCE [LARGE SCALE GENOMIC DNA]</scope>
    <source>
        <strain evidence="3">JCM 30774</strain>
    </source>
</reference>
<accession>A0ABW4B0X3</accession>
<organism evidence="2 3">
    <name type="scientific">Rhodanobacter aciditrophus</name>
    <dbReference type="NCBI Taxonomy" id="1623218"/>
    <lineage>
        <taxon>Bacteria</taxon>
        <taxon>Pseudomonadati</taxon>
        <taxon>Pseudomonadota</taxon>
        <taxon>Gammaproteobacteria</taxon>
        <taxon>Lysobacterales</taxon>
        <taxon>Rhodanobacteraceae</taxon>
        <taxon>Rhodanobacter</taxon>
    </lineage>
</organism>
<keyword evidence="1" id="KW-0732">Signal</keyword>
<dbReference type="Proteomes" id="UP001597059">
    <property type="component" value="Unassembled WGS sequence"/>
</dbReference>
<dbReference type="RefSeq" id="WP_377367526.1">
    <property type="nucleotide sequence ID" value="NZ_JBHTMN010000011.1"/>
</dbReference>
<dbReference type="Pfam" id="PF04214">
    <property type="entry name" value="DUF411"/>
    <property type="match status" value="1"/>
</dbReference>